<dbReference type="BioCyc" id="PMAR862515-HMP:GMOO-639-MONOMER"/>
<name>E0NR25_9BACT</name>
<evidence type="ECO:0000313" key="2">
    <source>
        <dbReference type="EMBL" id="EFM02545.1"/>
    </source>
</evidence>
<evidence type="ECO:0000256" key="1">
    <source>
        <dbReference type="SAM" id="MobiDB-lite"/>
    </source>
</evidence>
<feature type="region of interest" description="Disordered" evidence="1">
    <location>
        <begin position="21"/>
        <end position="40"/>
    </location>
</feature>
<comment type="caution">
    <text evidence="2">The sequence shown here is derived from an EMBL/GenBank/DDBJ whole genome shotgun (WGS) entry which is preliminary data.</text>
</comment>
<dbReference type="AlphaFoldDB" id="E0NR25"/>
<dbReference type="RefSeq" id="WP_006948421.1">
    <property type="nucleotide sequence ID" value="NZ_BAJI01000001.1"/>
</dbReference>
<dbReference type="EMBL" id="AEEI01000021">
    <property type="protein sequence ID" value="EFM02545.1"/>
    <property type="molecule type" value="Genomic_DNA"/>
</dbReference>
<protein>
    <submittedName>
        <fullName evidence="2">Uncharacterized protein</fullName>
    </submittedName>
</protein>
<sequence>MSASSLPPFLGIARYTYDKTTNNLNDNQTKSVQDFMTDLG</sequence>
<evidence type="ECO:0000313" key="3">
    <source>
        <dbReference type="Proteomes" id="UP000004394"/>
    </source>
</evidence>
<feature type="compositionally biased region" description="Polar residues" evidence="1">
    <location>
        <begin position="21"/>
        <end position="34"/>
    </location>
</feature>
<proteinExistence type="predicted"/>
<gene>
    <name evidence="2" type="ORF">HMPREF0658_0626</name>
</gene>
<dbReference type="Proteomes" id="UP000004394">
    <property type="component" value="Unassembled WGS sequence"/>
</dbReference>
<reference evidence="2" key="1">
    <citation type="submission" date="2010-07" db="EMBL/GenBank/DDBJ databases">
        <authorList>
            <person name="Muzny D."/>
            <person name="Qin X."/>
            <person name="Deng J."/>
            <person name="Jiang H."/>
            <person name="Liu Y."/>
            <person name="Qu J."/>
            <person name="Song X.-Z."/>
            <person name="Zhang L."/>
            <person name="Thornton R."/>
            <person name="Coyle M."/>
            <person name="Francisco L."/>
            <person name="Jackson L."/>
            <person name="Javaid M."/>
            <person name="Korchina V."/>
            <person name="Kovar C."/>
            <person name="Mata R."/>
            <person name="Mathew T."/>
            <person name="Ngo R."/>
            <person name="Nguyen L."/>
            <person name="Nguyen N."/>
            <person name="Okwuonu G."/>
            <person name="Ongeri F."/>
            <person name="Pham C."/>
            <person name="Simmons D."/>
            <person name="Wilczek-Boney K."/>
            <person name="Hale W."/>
            <person name="Jakkamsetti A."/>
            <person name="Pham P."/>
            <person name="Ruth R."/>
            <person name="San Lucas F."/>
            <person name="Warren J."/>
            <person name="Zhang J."/>
            <person name="Zhao Z."/>
            <person name="Zhou C."/>
            <person name="Zhu D."/>
            <person name="Lee S."/>
            <person name="Bess C."/>
            <person name="Blankenburg K."/>
            <person name="Forbes L."/>
            <person name="Fu Q."/>
            <person name="Gubbala S."/>
            <person name="Hirani K."/>
            <person name="Jayaseelan J.C."/>
            <person name="Lara F."/>
            <person name="Munidasa M."/>
            <person name="Palculict T."/>
            <person name="Patil S."/>
            <person name="Pu L.-L."/>
            <person name="Saada N."/>
            <person name="Tang L."/>
            <person name="Weissenberger G."/>
            <person name="Zhu Y."/>
            <person name="Hemphill L."/>
            <person name="Shang Y."/>
            <person name="Youmans B."/>
            <person name="Ayvaz T."/>
            <person name="Ross M."/>
            <person name="Santibanez J."/>
            <person name="Aqrawi P."/>
            <person name="Gross S."/>
            <person name="Joshi V."/>
            <person name="Fowler G."/>
            <person name="Nazareth L."/>
            <person name="Reid J."/>
            <person name="Worley K."/>
            <person name="Petrosino J."/>
            <person name="Highlander S."/>
            <person name="Gibbs R."/>
        </authorList>
    </citation>
    <scope>NUCLEOTIDE SEQUENCE [LARGE SCALE GENOMIC DNA]</scope>
    <source>
        <strain evidence="2">DSM 16973</strain>
    </source>
</reference>
<organism evidence="2 3">
    <name type="scientific">Hoylesella marshii DSM 16973 = JCM 13450</name>
    <dbReference type="NCBI Taxonomy" id="862515"/>
    <lineage>
        <taxon>Bacteria</taxon>
        <taxon>Pseudomonadati</taxon>
        <taxon>Bacteroidota</taxon>
        <taxon>Bacteroidia</taxon>
        <taxon>Bacteroidales</taxon>
        <taxon>Prevotellaceae</taxon>
        <taxon>Hoylesella</taxon>
    </lineage>
</organism>
<dbReference type="HOGENOM" id="CLU_215923_0_0_10"/>
<accession>E0NR25</accession>
<keyword evidence="3" id="KW-1185">Reference proteome</keyword>